<dbReference type="AlphaFoldDB" id="A0A0G8ASZ4"/>
<evidence type="ECO:0000313" key="2">
    <source>
        <dbReference type="EMBL" id="KKZ11183.1"/>
    </source>
</evidence>
<name>A0A0G8ASZ4_9SYNE</name>
<sequence length="68" mass="7494">MSESRSMPAINPRNKQIPEASTRAHRQALMESLQARAHLARCNGDIPAQQALYREAVALNLPLACLDP</sequence>
<proteinExistence type="predicted"/>
<protein>
    <submittedName>
        <fullName evidence="2">Uncharacterized protein</fullName>
    </submittedName>
</protein>
<dbReference type="PATRIC" id="fig|1608419.3.peg.650"/>
<feature type="region of interest" description="Disordered" evidence="1">
    <location>
        <begin position="1"/>
        <end position="22"/>
    </location>
</feature>
<evidence type="ECO:0000256" key="1">
    <source>
        <dbReference type="SAM" id="MobiDB-lite"/>
    </source>
</evidence>
<gene>
    <name evidence="2" type="ORF">TQ37_07570</name>
</gene>
<dbReference type="Proteomes" id="UP000035037">
    <property type="component" value="Unassembled WGS sequence"/>
</dbReference>
<organism evidence="2 3">
    <name type="scientific">Candidatus Synechococcus spongiarum 15L</name>
    <dbReference type="NCBI Taxonomy" id="1608419"/>
    <lineage>
        <taxon>Bacteria</taxon>
        <taxon>Bacillati</taxon>
        <taxon>Cyanobacteriota</taxon>
        <taxon>Cyanophyceae</taxon>
        <taxon>Synechococcales</taxon>
        <taxon>Synechococcaceae</taxon>
        <taxon>Synechococcus</taxon>
    </lineage>
</organism>
<reference evidence="2 3" key="2">
    <citation type="submission" date="2015-05" db="EMBL/GenBank/DDBJ databases">
        <title>Lifestyle Evolution in Cyanobacterial Symbionts of Sponges.</title>
        <authorList>
            <person name="Burgsdorf I."/>
            <person name="Slaby B.M."/>
            <person name="Handley K.M."/>
            <person name="Haber M."/>
            <person name="Blom J."/>
            <person name="Marshall C.W."/>
            <person name="Gilbert J.A."/>
            <person name="Hentschel U."/>
            <person name="Steindler L."/>
        </authorList>
    </citation>
    <scope>NUCLEOTIDE SEQUENCE [LARGE SCALE GENOMIC DNA]</scope>
    <source>
        <strain evidence="2">15L</strain>
    </source>
</reference>
<evidence type="ECO:0000313" key="3">
    <source>
        <dbReference type="Proteomes" id="UP000035037"/>
    </source>
</evidence>
<dbReference type="EMBL" id="JYFQ01000150">
    <property type="protein sequence ID" value="KKZ11183.1"/>
    <property type="molecule type" value="Genomic_DNA"/>
</dbReference>
<accession>A0A0G8ASZ4</accession>
<reference evidence="2 3" key="1">
    <citation type="submission" date="2015-02" db="EMBL/GenBank/DDBJ databases">
        <authorList>
            <person name="Slaby B."/>
            <person name="Hentschel U."/>
        </authorList>
    </citation>
    <scope>NUCLEOTIDE SEQUENCE [LARGE SCALE GENOMIC DNA]</scope>
    <source>
        <strain evidence="2">15L</strain>
    </source>
</reference>
<comment type="caution">
    <text evidence="2">The sequence shown here is derived from an EMBL/GenBank/DDBJ whole genome shotgun (WGS) entry which is preliminary data.</text>
</comment>